<feature type="domain" description="PTS EIIA type-2" evidence="12">
    <location>
        <begin position="12"/>
        <end position="151"/>
    </location>
</feature>
<proteinExistence type="predicted"/>
<dbReference type="RefSeq" id="WP_219965135.1">
    <property type="nucleotide sequence ID" value="NZ_JAGFNZ010000002.1"/>
</dbReference>
<comment type="caution">
    <text evidence="13">The sequence shown here is derived from an EMBL/GenBank/DDBJ whole genome shotgun (WGS) entry which is preliminary data.</text>
</comment>
<dbReference type="InterPro" id="IPR050893">
    <property type="entry name" value="Sugar_PTS"/>
</dbReference>
<evidence type="ECO:0000256" key="4">
    <source>
        <dbReference type="ARBA" id="ARBA00022553"/>
    </source>
</evidence>
<dbReference type="PROSITE" id="PS00372">
    <property type="entry name" value="PTS_EIIA_TYPE_2_HIS"/>
    <property type="match status" value="1"/>
</dbReference>
<evidence type="ECO:0000259" key="12">
    <source>
        <dbReference type="PROSITE" id="PS51094"/>
    </source>
</evidence>
<sequence>MMFFKKNAKKPELLMKRNIVLNCSAANKEEAIRRAGDLLVESGYVAEPYVNGMLAREKKLSTCIGNSIAIPHGESEVKKEIISSGLVVMVYPDGILWDSETVYLVVGIAAVGDEHLEILRNIVEKLDTPEAVEALVKSGDANKIYNLFSGE</sequence>
<keyword evidence="5 13" id="KW-0762">Sugar transport</keyword>
<protein>
    <recommendedName>
        <fullName evidence="2">Mannitol-specific phosphotransferase enzyme IIA component</fullName>
    </recommendedName>
    <alternativeName>
        <fullName evidence="10">EIIA</fullName>
    </alternativeName>
    <alternativeName>
        <fullName evidence="11">EIII</fullName>
    </alternativeName>
    <alternativeName>
        <fullName evidence="9">PTS system mannitol-specific EIIA component</fullName>
    </alternativeName>
</protein>
<dbReference type="CDD" id="cd00211">
    <property type="entry name" value="PTS_IIA_fru"/>
    <property type="match status" value="1"/>
</dbReference>
<evidence type="ECO:0000256" key="5">
    <source>
        <dbReference type="ARBA" id="ARBA00022597"/>
    </source>
</evidence>
<evidence type="ECO:0000256" key="6">
    <source>
        <dbReference type="ARBA" id="ARBA00022679"/>
    </source>
</evidence>
<dbReference type="InterPro" id="IPR016152">
    <property type="entry name" value="PTrfase/Anion_transptr"/>
</dbReference>
<name>A0ABS7DNT0_9FIRM</name>
<dbReference type="Proteomes" id="UP000719942">
    <property type="component" value="Unassembled WGS sequence"/>
</dbReference>
<gene>
    <name evidence="13" type="ORF">J5W02_07975</name>
</gene>
<evidence type="ECO:0000256" key="9">
    <source>
        <dbReference type="ARBA" id="ARBA00029908"/>
    </source>
</evidence>
<keyword evidence="4" id="KW-0597">Phosphoprotein</keyword>
<evidence type="ECO:0000313" key="13">
    <source>
        <dbReference type="EMBL" id="MBW7572751.1"/>
    </source>
</evidence>
<dbReference type="InterPro" id="IPR002178">
    <property type="entry name" value="PTS_EIIA_type-2_dom"/>
</dbReference>
<keyword evidence="8" id="KW-0418">Kinase</keyword>
<keyword evidence="3" id="KW-0813">Transport</keyword>
<dbReference type="Gene3D" id="3.40.930.10">
    <property type="entry name" value="Mannitol-specific EII, Chain A"/>
    <property type="match status" value="1"/>
</dbReference>
<keyword evidence="7" id="KW-0598">Phosphotransferase system</keyword>
<dbReference type="SUPFAM" id="SSF55804">
    <property type="entry name" value="Phoshotransferase/anion transport protein"/>
    <property type="match status" value="1"/>
</dbReference>
<reference evidence="13 14" key="1">
    <citation type="submission" date="2021-03" db="EMBL/GenBank/DDBJ databases">
        <title>Caproiciproducens sp. nov. isolated from feces of cow.</title>
        <authorList>
            <person name="Choi J.-Y."/>
        </authorList>
    </citation>
    <scope>NUCLEOTIDE SEQUENCE [LARGE SCALE GENOMIC DNA]</scope>
    <source>
        <strain evidence="13 14">AGMB10547</strain>
    </source>
</reference>
<organism evidence="13 14">
    <name type="scientific">Caproiciproducens faecalis</name>
    <dbReference type="NCBI Taxonomy" id="2820301"/>
    <lineage>
        <taxon>Bacteria</taxon>
        <taxon>Bacillati</taxon>
        <taxon>Bacillota</taxon>
        <taxon>Clostridia</taxon>
        <taxon>Eubacteriales</taxon>
        <taxon>Acutalibacteraceae</taxon>
        <taxon>Caproiciproducens</taxon>
    </lineage>
</organism>
<keyword evidence="14" id="KW-1185">Reference proteome</keyword>
<evidence type="ECO:0000256" key="3">
    <source>
        <dbReference type="ARBA" id="ARBA00022448"/>
    </source>
</evidence>
<evidence type="ECO:0000313" key="14">
    <source>
        <dbReference type="Proteomes" id="UP000719942"/>
    </source>
</evidence>
<dbReference type="EMBL" id="JAGFNZ010000002">
    <property type="protein sequence ID" value="MBW7572751.1"/>
    <property type="molecule type" value="Genomic_DNA"/>
</dbReference>
<accession>A0ABS7DNT0</accession>
<evidence type="ECO:0000256" key="10">
    <source>
        <dbReference type="ARBA" id="ARBA00030956"/>
    </source>
</evidence>
<evidence type="ECO:0000256" key="2">
    <source>
        <dbReference type="ARBA" id="ARBA00014783"/>
    </source>
</evidence>
<comment type="function">
    <text evidence="1">The phosphoenolpyruvate-dependent sugar phosphotransferase system (sugar PTS), a major carbohydrate active transport system, catalyzes the phosphorylation of incoming sugar substrates concomitantly with their translocation across the cell membrane. The enzyme II CmtAB PTS system is involved in D-mannitol transport.</text>
</comment>
<keyword evidence="6" id="KW-0808">Transferase</keyword>
<dbReference type="PANTHER" id="PTHR30181:SF2">
    <property type="entry name" value="PTS SYSTEM MANNITOL-SPECIFIC EIICBA COMPONENT"/>
    <property type="match status" value="1"/>
</dbReference>
<evidence type="ECO:0000256" key="1">
    <source>
        <dbReference type="ARBA" id="ARBA00002434"/>
    </source>
</evidence>
<dbReference type="Pfam" id="PF00359">
    <property type="entry name" value="PTS_EIIA_2"/>
    <property type="match status" value="1"/>
</dbReference>
<dbReference type="PROSITE" id="PS51094">
    <property type="entry name" value="PTS_EIIA_TYPE_2"/>
    <property type="match status" value="1"/>
</dbReference>
<evidence type="ECO:0000256" key="8">
    <source>
        <dbReference type="ARBA" id="ARBA00022777"/>
    </source>
</evidence>
<evidence type="ECO:0000256" key="11">
    <source>
        <dbReference type="ARBA" id="ARBA00030962"/>
    </source>
</evidence>
<evidence type="ECO:0000256" key="7">
    <source>
        <dbReference type="ARBA" id="ARBA00022683"/>
    </source>
</evidence>
<dbReference type="PANTHER" id="PTHR30181">
    <property type="entry name" value="MANNITOL PERMEASE IIC COMPONENT"/>
    <property type="match status" value="1"/>
</dbReference>